<feature type="compositionally biased region" description="Basic and acidic residues" evidence="2">
    <location>
        <begin position="72"/>
        <end position="129"/>
    </location>
</feature>
<evidence type="ECO:0000256" key="1">
    <source>
        <dbReference type="SAM" id="Coils"/>
    </source>
</evidence>
<protein>
    <submittedName>
        <fullName evidence="3">Uncharacterized protein</fullName>
    </submittedName>
</protein>
<evidence type="ECO:0000256" key="2">
    <source>
        <dbReference type="SAM" id="MobiDB-lite"/>
    </source>
</evidence>
<feature type="region of interest" description="Disordered" evidence="2">
    <location>
        <begin position="197"/>
        <end position="249"/>
    </location>
</feature>
<feature type="compositionally biased region" description="Polar residues" evidence="2">
    <location>
        <begin position="231"/>
        <end position="244"/>
    </location>
</feature>
<gene>
    <name evidence="3" type="ORF">POM88_023394</name>
</gene>
<feature type="compositionally biased region" description="Basic and acidic residues" evidence="2">
    <location>
        <begin position="216"/>
        <end position="226"/>
    </location>
</feature>
<sequence length="375" mass="41331">MGCRESKHIATDNTIITRTSSKKSTNRGQDDNDKNNVETLQRSRSGRSPVQKQESLKENNVGDSKANNVLNENEKSGDDKITKNGKESGKLKETNDHHVGEGDKELIKEKKEPVEETKDTKTGEETAAKENLTRIVDANPDNHMQEAEVDEKIKEAEAAVASTENHLRETEVEEKIKDAEAAVESREKLVNIKNMVKETEEISAKKVESTNSSSRNPEKQGYKSEEIPETQVASTDATLQNAVTESDKTKENFIKEAGEAVENGVKEIHEVTGKPEEIPVKEVETFHDAKQENQALVADKAEEVLEIEAEADKVEESLVTAADAANTAVKTLESVAKDQSQDAANTEEDTKSSSNANGRLIPKQDPDVQINTEKQ</sequence>
<keyword evidence="1" id="KW-0175">Coiled coil</keyword>
<organism evidence="3 4">
    <name type="scientific">Heracleum sosnowskyi</name>
    <dbReference type="NCBI Taxonomy" id="360622"/>
    <lineage>
        <taxon>Eukaryota</taxon>
        <taxon>Viridiplantae</taxon>
        <taxon>Streptophyta</taxon>
        <taxon>Embryophyta</taxon>
        <taxon>Tracheophyta</taxon>
        <taxon>Spermatophyta</taxon>
        <taxon>Magnoliopsida</taxon>
        <taxon>eudicotyledons</taxon>
        <taxon>Gunneridae</taxon>
        <taxon>Pentapetalae</taxon>
        <taxon>asterids</taxon>
        <taxon>campanulids</taxon>
        <taxon>Apiales</taxon>
        <taxon>Apiaceae</taxon>
        <taxon>Apioideae</taxon>
        <taxon>apioid superclade</taxon>
        <taxon>Tordylieae</taxon>
        <taxon>Tordyliinae</taxon>
        <taxon>Heracleum</taxon>
    </lineage>
</organism>
<evidence type="ECO:0000313" key="3">
    <source>
        <dbReference type="EMBL" id="KAK1385659.1"/>
    </source>
</evidence>
<feature type="coiled-coil region" evidence="1">
    <location>
        <begin position="146"/>
        <end position="189"/>
    </location>
</feature>
<feature type="compositionally biased region" description="Basic and acidic residues" evidence="2">
    <location>
        <begin position="197"/>
        <end position="208"/>
    </location>
</feature>
<feature type="region of interest" description="Disordered" evidence="2">
    <location>
        <begin position="1"/>
        <end position="129"/>
    </location>
</feature>
<proteinExistence type="predicted"/>
<feature type="compositionally biased region" description="Basic and acidic residues" evidence="2">
    <location>
        <begin position="1"/>
        <end position="10"/>
    </location>
</feature>
<dbReference type="Proteomes" id="UP001237642">
    <property type="component" value="Unassembled WGS sequence"/>
</dbReference>
<feature type="compositionally biased region" description="Polar residues" evidence="2">
    <location>
        <begin position="61"/>
        <end position="71"/>
    </location>
</feature>
<name>A0AAD8IGZ0_9APIA</name>
<accession>A0AAD8IGZ0</accession>
<dbReference type="EMBL" id="JAUIZM010000005">
    <property type="protein sequence ID" value="KAK1385659.1"/>
    <property type="molecule type" value="Genomic_DNA"/>
</dbReference>
<reference evidence="3" key="1">
    <citation type="submission" date="2023-02" db="EMBL/GenBank/DDBJ databases">
        <title>Genome of toxic invasive species Heracleum sosnowskyi carries increased number of genes despite the absence of recent whole-genome duplications.</title>
        <authorList>
            <person name="Schelkunov M."/>
            <person name="Shtratnikova V."/>
            <person name="Makarenko M."/>
            <person name="Klepikova A."/>
            <person name="Omelchenko D."/>
            <person name="Novikova G."/>
            <person name="Obukhova E."/>
            <person name="Bogdanov V."/>
            <person name="Penin A."/>
            <person name="Logacheva M."/>
        </authorList>
    </citation>
    <scope>NUCLEOTIDE SEQUENCE</scope>
    <source>
        <strain evidence="3">Hsosn_3</strain>
        <tissue evidence="3">Leaf</tissue>
    </source>
</reference>
<evidence type="ECO:0000313" key="4">
    <source>
        <dbReference type="Proteomes" id="UP001237642"/>
    </source>
</evidence>
<reference evidence="3" key="2">
    <citation type="submission" date="2023-05" db="EMBL/GenBank/DDBJ databases">
        <authorList>
            <person name="Schelkunov M.I."/>
        </authorList>
    </citation>
    <scope>NUCLEOTIDE SEQUENCE</scope>
    <source>
        <strain evidence="3">Hsosn_3</strain>
        <tissue evidence="3">Leaf</tissue>
    </source>
</reference>
<feature type="region of interest" description="Disordered" evidence="2">
    <location>
        <begin position="333"/>
        <end position="375"/>
    </location>
</feature>
<dbReference type="AlphaFoldDB" id="A0AAD8IGZ0"/>
<comment type="caution">
    <text evidence="3">The sequence shown here is derived from an EMBL/GenBank/DDBJ whole genome shotgun (WGS) entry which is preliminary data.</text>
</comment>
<feature type="compositionally biased region" description="Polar residues" evidence="2">
    <location>
        <begin position="37"/>
        <end position="53"/>
    </location>
</feature>
<keyword evidence="4" id="KW-1185">Reference proteome</keyword>